<comment type="caution">
    <text evidence="2">The sequence shown here is derived from an EMBL/GenBank/DDBJ whole genome shotgun (WGS) entry which is preliminary data.</text>
</comment>
<keyword evidence="1" id="KW-0472">Membrane</keyword>
<dbReference type="PaxDb" id="73239-Q7RGU6"/>
<keyword evidence="3" id="KW-1185">Reference proteome</keyword>
<dbReference type="EMBL" id="AABL01001273">
    <property type="protein sequence ID" value="EAA16080.1"/>
    <property type="molecule type" value="Genomic_DNA"/>
</dbReference>
<dbReference type="InParanoid" id="Q7RGU6"/>
<dbReference type="Proteomes" id="UP000008553">
    <property type="component" value="Unassembled WGS sequence"/>
</dbReference>
<organism evidence="2 3">
    <name type="scientific">Plasmodium yoelii yoelii</name>
    <dbReference type="NCBI Taxonomy" id="73239"/>
    <lineage>
        <taxon>Eukaryota</taxon>
        <taxon>Sar</taxon>
        <taxon>Alveolata</taxon>
        <taxon>Apicomplexa</taxon>
        <taxon>Aconoidasida</taxon>
        <taxon>Haemosporida</taxon>
        <taxon>Plasmodiidae</taxon>
        <taxon>Plasmodium</taxon>
        <taxon>Plasmodium (Vinckeia)</taxon>
    </lineage>
</organism>
<dbReference type="AlphaFoldDB" id="Q7RGU6"/>
<sequence>MHGISIKNRQYNIVYKILLCFYIFIIIKVVLCSLIYCHK</sequence>
<reference evidence="2 3" key="1">
    <citation type="journal article" date="2002" name="Nature">
        <title>Genome sequence and comparative analysis of the model rodent malaria parasite Plasmodium yoelii yoelii.</title>
        <authorList>
            <person name="Carlton J.M."/>
            <person name="Angiuoli S.V."/>
            <person name="Suh B.B."/>
            <person name="Kooij T.W."/>
            <person name="Pertea M."/>
            <person name="Silva J.C."/>
            <person name="Ermolaeva M.D."/>
            <person name="Allen J.E."/>
            <person name="Selengut J.D."/>
            <person name="Koo H.L."/>
            <person name="Peterson J.D."/>
            <person name="Pop M."/>
            <person name="Kosack D.S."/>
            <person name="Shumway M.F."/>
            <person name="Bidwell S.L."/>
            <person name="Shallom S.J."/>
            <person name="van Aken S.E."/>
            <person name="Riedmuller S.B."/>
            <person name="Feldblyum T.V."/>
            <person name="Cho J.K."/>
            <person name="Quackenbush J."/>
            <person name="Sedegah M."/>
            <person name="Shoaibi A."/>
            <person name="Cummings L.M."/>
            <person name="Florens L."/>
            <person name="Yates J.R."/>
            <person name="Raine J.D."/>
            <person name="Sinden R.E."/>
            <person name="Harris M.A."/>
            <person name="Cunningham D.A."/>
            <person name="Preiser P.R."/>
            <person name="Bergman L.W."/>
            <person name="Vaidya A.B."/>
            <person name="van Lin L.H."/>
            <person name="Janse C.J."/>
            <person name="Waters A.P."/>
            <person name="Smith H.O."/>
            <person name="White O.R."/>
            <person name="Salzberg S.L."/>
            <person name="Venter J.C."/>
            <person name="Fraser C.M."/>
            <person name="Hoffman S.L."/>
            <person name="Gardner M.J."/>
            <person name="Carucci D.J."/>
        </authorList>
    </citation>
    <scope>NUCLEOTIDE SEQUENCE [LARGE SCALE GENOMIC DNA]</scope>
    <source>
        <strain evidence="2 3">17XNL</strain>
    </source>
</reference>
<feature type="non-terminal residue" evidence="2">
    <location>
        <position position="39"/>
    </location>
</feature>
<accession>Q7RGU6</accession>
<name>Q7RGU6_PLAYO</name>
<feature type="transmembrane region" description="Helical" evidence="1">
    <location>
        <begin position="12"/>
        <end position="36"/>
    </location>
</feature>
<keyword evidence="1" id="KW-1133">Transmembrane helix</keyword>
<keyword evidence="1" id="KW-0812">Transmembrane</keyword>
<evidence type="ECO:0000256" key="1">
    <source>
        <dbReference type="SAM" id="Phobius"/>
    </source>
</evidence>
<evidence type="ECO:0000313" key="2">
    <source>
        <dbReference type="EMBL" id="EAA16080.1"/>
    </source>
</evidence>
<proteinExistence type="predicted"/>
<gene>
    <name evidence="2" type="ORF">PY04250</name>
</gene>
<protein>
    <submittedName>
        <fullName evidence="2">Uncharacterized protein</fullName>
    </submittedName>
</protein>
<evidence type="ECO:0000313" key="3">
    <source>
        <dbReference type="Proteomes" id="UP000008553"/>
    </source>
</evidence>